<evidence type="ECO:0000313" key="3">
    <source>
        <dbReference type="Proteomes" id="UP000315295"/>
    </source>
</evidence>
<evidence type="ECO:0000256" key="1">
    <source>
        <dbReference type="SAM" id="MobiDB-lite"/>
    </source>
</evidence>
<evidence type="ECO:0000313" key="2">
    <source>
        <dbReference type="EMBL" id="TQD85319.1"/>
    </source>
</evidence>
<dbReference type="EMBL" id="VIEB01000602">
    <property type="protein sequence ID" value="TQD85319.1"/>
    <property type="molecule type" value="Genomic_DNA"/>
</dbReference>
<accession>A0A540LG52</accession>
<reference evidence="2 3" key="1">
    <citation type="journal article" date="2019" name="G3 (Bethesda)">
        <title>Sequencing of a Wild Apple (Malus baccata) Genome Unravels the Differences Between Cultivated and Wild Apple Species Regarding Disease Resistance and Cold Tolerance.</title>
        <authorList>
            <person name="Chen X."/>
        </authorList>
    </citation>
    <scope>NUCLEOTIDE SEQUENCE [LARGE SCALE GENOMIC DNA]</scope>
    <source>
        <strain evidence="3">cv. Shandingzi</strain>
        <tissue evidence="2">Leaves</tissue>
    </source>
</reference>
<feature type="region of interest" description="Disordered" evidence="1">
    <location>
        <begin position="22"/>
        <end position="73"/>
    </location>
</feature>
<name>A0A540LG52_MALBA</name>
<feature type="region of interest" description="Disordered" evidence="1">
    <location>
        <begin position="91"/>
        <end position="141"/>
    </location>
</feature>
<gene>
    <name evidence="2" type="ORF">C1H46_029118</name>
</gene>
<feature type="compositionally biased region" description="Basic and acidic residues" evidence="1">
    <location>
        <begin position="28"/>
        <end position="54"/>
    </location>
</feature>
<organism evidence="2 3">
    <name type="scientific">Malus baccata</name>
    <name type="common">Siberian crab apple</name>
    <name type="synonym">Pyrus baccata</name>
    <dbReference type="NCBI Taxonomy" id="106549"/>
    <lineage>
        <taxon>Eukaryota</taxon>
        <taxon>Viridiplantae</taxon>
        <taxon>Streptophyta</taxon>
        <taxon>Embryophyta</taxon>
        <taxon>Tracheophyta</taxon>
        <taxon>Spermatophyta</taxon>
        <taxon>Magnoliopsida</taxon>
        <taxon>eudicotyledons</taxon>
        <taxon>Gunneridae</taxon>
        <taxon>Pentapetalae</taxon>
        <taxon>rosids</taxon>
        <taxon>fabids</taxon>
        <taxon>Rosales</taxon>
        <taxon>Rosaceae</taxon>
        <taxon>Amygdaloideae</taxon>
        <taxon>Maleae</taxon>
        <taxon>Malus</taxon>
    </lineage>
</organism>
<protein>
    <submittedName>
        <fullName evidence="2">Uncharacterized protein</fullName>
    </submittedName>
</protein>
<sequence length="141" mass="15867">MAGHASSERWIEIGRGRSGDLSAIAADPRFHESGRGGTVREKHGGLRDPQTPREQHRRSRLRRLTPPLSVSGIDRSIRRGSTVLKWYLDCSPSDLSSGKKEPTGLRLDDKREEITLTKPIQQSQKLKTTEKKRSLSRSTLK</sequence>
<dbReference type="Proteomes" id="UP000315295">
    <property type="component" value="Unassembled WGS sequence"/>
</dbReference>
<keyword evidence="3" id="KW-1185">Reference proteome</keyword>
<proteinExistence type="predicted"/>
<comment type="caution">
    <text evidence="2">The sequence shown here is derived from an EMBL/GenBank/DDBJ whole genome shotgun (WGS) entry which is preliminary data.</text>
</comment>
<dbReference type="AlphaFoldDB" id="A0A540LG52"/>
<feature type="compositionally biased region" description="Basic and acidic residues" evidence="1">
    <location>
        <begin position="97"/>
        <end position="115"/>
    </location>
</feature>